<comment type="similarity">
    <text evidence="2 13">Belongs to the LolB family.</text>
</comment>
<feature type="signal peptide" evidence="14">
    <location>
        <begin position="1"/>
        <end position="18"/>
    </location>
</feature>
<evidence type="ECO:0000313" key="15">
    <source>
        <dbReference type="EMBL" id="CBA15023.1"/>
    </source>
</evidence>
<dbReference type="PATRIC" id="fig|29447.3.peg.493"/>
<accession>D2UBH6</accession>
<feature type="chain" id="PRO_5008952319" description="Outer-membrane lipoprotein LolB" evidence="14">
    <location>
        <begin position="19"/>
        <end position="216"/>
    </location>
</feature>
<keyword evidence="8 13" id="KW-0472">Membrane</keyword>
<evidence type="ECO:0000256" key="2">
    <source>
        <dbReference type="ARBA" id="ARBA00009696"/>
    </source>
</evidence>
<comment type="subcellular location">
    <subcellularLocation>
        <location evidence="1 13">Cell outer membrane</location>
        <topology evidence="1 13">Lipid-anchor</topology>
    </subcellularLocation>
</comment>
<evidence type="ECO:0000256" key="3">
    <source>
        <dbReference type="ARBA" id="ARBA00011245"/>
    </source>
</evidence>
<dbReference type="EMBL" id="FP565176">
    <property type="protein sequence ID" value="CBA15023.1"/>
    <property type="molecule type" value="Genomic_DNA"/>
</dbReference>
<dbReference type="CDD" id="cd16326">
    <property type="entry name" value="LolB"/>
    <property type="match status" value="1"/>
</dbReference>
<proteinExistence type="inferred from homology"/>
<evidence type="ECO:0000256" key="14">
    <source>
        <dbReference type="SAM" id="SignalP"/>
    </source>
</evidence>
<dbReference type="InterPro" id="IPR029046">
    <property type="entry name" value="LolA/LolB/LppX"/>
</dbReference>
<dbReference type="PROSITE" id="PS51257">
    <property type="entry name" value="PROKAR_LIPOPROTEIN"/>
    <property type="match status" value="1"/>
</dbReference>
<evidence type="ECO:0000256" key="6">
    <source>
        <dbReference type="ARBA" id="ARBA00022729"/>
    </source>
</evidence>
<evidence type="ECO:0000256" key="8">
    <source>
        <dbReference type="ARBA" id="ARBA00023136"/>
    </source>
</evidence>
<organism evidence="15 16">
    <name type="scientific">Xanthomonas albilineans (strain GPE PC73 / CFBP 7063)</name>
    <dbReference type="NCBI Taxonomy" id="380358"/>
    <lineage>
        <taxon>Bacteria</taxon>
        <taxon>Pseudomonadati</taxon>
        <taxon>Pseudomonadota</taxon>
        <taxon>Gammaproteobacteria</taxon>
        <taxon>Lysobacterales</taxon>
        <taxon>Lysobacteraceae</taxon>
        <taxon>Xanthomonas</taxon>
    </lineage>
</organism>
<sequence>MKALLCAAWGGLAVLALAGCAGMPSRPPAPVVGAPDMAARQAEKARAQWLQAQPNWSFQGRVAVSNGRNGGSGRIDWAQHGRGYDVQLSAPVTRQSWRLRGDSQSGAGRLDGLEGGVRAGEDAQQVLLQATGWEIPVNLLPDWVRGLVARNARAPERLDDDAQGRPHLLRQMGWDIEFQEWYPPAAGRPPLPRRIEARSGDAKVRLLVDQWDIPAS</sequence>
<dbReference type="AlphaFoldDB" id="D2UBH6"/>
<keyword evidence="12 13" id="KW-0449">Lipoprotein</keyword>
<comment type="function">
    <text evidence="13">Plays a critical role in the incorporation of lipoproteins in the outer membrane after they are released by the LolA protein.</text>
</comment>
<dbReference type="Gene3D" id="2.50.20.10">
    <property type="entry name" value="Lipoprotein localisation LolA/LolB/LppX"/>
    <property type="match status" value="1"/>
</dbReference>
<dbReference type="eggNOG" id="COG3017">
    <property type="taxonomic scope" value="Bacteria"/>
</dbReference>
<dbReference type="SUPFAM" id="SSF89392">
    <property type="entry name" value="Prokaryotic lipoproteins and lipoprotein localization factors"/>
    <property type="match status" value="1"/>
</dbReference>
<evidence type="ECO:0000256" key="13">
    <source>
        <dbReference type="HAMAP-Rule" id="MF_00233"/>
    </source>
</evidence>
<dbReference type="GO" id="GO:0009279">
    <property type="term" value="C:cell outer membrane"/>
    <property type="evidence" value="ECO:0007669"/>
    <property type="project" value="UniProtKB-SubCell"/>
</dbReference>
<dbReference type="RefSeq" id="WP_012915040.1">
    <property type="nucleotide sequence ID" value="NC_013722.1"/>
</dbReference>
<comment type="subunit">
    <text evidence="3 13">Monomer.</text>
</comment>
<evidence type="ECO:0000256" key="12">
    <source>
        <dbReference type="ARBA" id="ARBA00023288"/>
    </source>
</evidence>
<dbReference type="GO" id="GO:0044874">
    <property type="term" value="P:lipoprotein localization to outer membrane"/>
    <property type="evidence" value="ECO:0007669"/>
    <property type="project" value="UniProtKB-UniRule"/>
</dbReference>
<protein>
    <recommendedName>
        <fullName evidence="4 13">Outer-membrane lipoprotein LolB</fullName>
    </recommendedName>
</protein>
<keyword evidence="5 13" id="KW-0813">Transport</keyword>
<dbReference type="KEGG" id="xal:XALC_0489"/>
<keyword evidence="11 13" id="KW-0998">Cell outer membrane</keyword>
<keyword evidence="6 13" id="KW-0732">Signal</keyword>
<evidence type="ECO:0000256" key="4">
    <source>
        <dbReference type="ARBA" id="ARBA00016202"/>
    </source>
</evidence>
<keyword evidence="10 13" id="KW-0143">Chaperone</keyword>
<dbReference type="NCBIfam" id="TIGR00548">
    <property type="entry name" value="lolB"/>
    <property type="match status" value="1"/>
</dbReference>
<dbReference type="GeneID" id="57875798"/>
<evidence type="ECO:0000256" key="1">
    <source>
        <dbReference type="ARBA" id="ARBA00004459"/>
    </source>
</evidence>
<dbReference type="HAMAP" id="MF_00233">
    <property type="entry name" value="LolB"/>
    <property type="match status" value="1"/>
</dbReference>
<dbReference type="Proteomes" id="UP000001890">
    <property type="component" value="Chromosome"/>
</dbReference>
<evidence type="ECO:0000256" key="5">
    <source>
        <dbReference type="ARBA" id="ARBA00022448"/>
    </source>
</evidence>
<keyword evidence="9 13" id="KW-0564">Palmitate</keyword>
<evidence type="ECO:0000256" key="10">
    <source>
        <dbReference type="ARBA" id="ARBA00023186"/>
    </source>
</evidence>
<dbReference type="OrthoDB" id="9797618at2"/>
<evidence type="ECO:0000256" key="9">
    <source>
        <dbReference type="ARBA" id="ARBA00023139"/>
    </source>
</evidence>
<dbReference type="InterPro" id="IPR004565">
    <property type="entry name" value="OM_lipoprot_LolB"/>
</dbReference>
<reference evidence="15 16" key="1">
    <citation type="journal article" date="2009" name="BMC Genomics">
        <title>The complete genome sequence of Xanthomonas albilineans provides new insights into the reductive genome evolution of the xylem-limited Xanthomonadaceae.</title>
        <authorList>
            <person name="Pieretti I."/>
            <person name="Royer M."/>
            <person name="Barbe V."/>
            <person name="Carrere S."/>
            <person name="Koebnik R."/>
            <person name="Cociancich S."/>
            <person name="Couloux A."/>
            <person name="Darrasse A."/>
            <person name="Gouzy J."/>
            <person name="Jacques M.A."/>
            <person name="Lauber E."/>
            <person name="Manceau C."/>
            <person name="Mangenot S."/>
            <person name="Poussier S."/>
            <person name="Segurens B."/>
            <person name="Szurek B."/>
            <person name="Verdier V."/>
            <person name="Arlat M."/>
            <person name="Rott P."/>
        </authorList>
    </citation>
    <scope>NUCLEOTIDE SEQUENCE [LARGE SCALE GENOMIC DNA]</scope>
    <source>
        <strain evidence="16">GPE PC73 / CFBP 7063</strain>
    </source>
</reference>
<name>D2UBH6_XANAP</name>
<dbReference type="GO" id="GO:0015031">
    <property type="term" value="P:protein transport"/>
    <property type="evidence" value="ECO:0007669"/>
    <property type="project" value="UniProtKB-KW"/>
</dbReference>
<evidence type="ECO:0000313" key="16">
    <source>
        <dbReference type="Proteomes" id="UP000001890"/>
    </source>
</evidence>
<evidence type="ECO:0000256" key="11">
    <source>
        <dbReference type="ARBA" id="ARBA00023237"/>
    </source>
</evidence>
<dbReference type="STRING" id="380358.XALC_0489"/>
<keyword evidence="7 13" id="KW-0653">Protein transport</keyword>
<evidence type="ECO:0000256" key="7">
    <source>
        <dbReference type="ARBA" id="ARBA00022927"/>
    </source>
</evidence>
<keyword evidence="16" id="KW-1185">Reference proteome</keyword>
<gene>
    <name evidence="13 15" type="primary">lolB</name>
    <name evidence="15" type="ordered locus">XALc_0489</name>
</gene>
<dbReference type="Pfam" id="PF03550">
    <property type="entry name" value="LolB"/>
    <property type="match status" value="1"/>
</dbReference>